<proteinExistence type="inferred from homology"/>
<accession>A0A814I9I7</accession>
<dbReference type="CDD" id="cd14692">
    <property type="entry name" value="bZIP_ATF4"/>
    <property type="match status" value="1"/>
</dbReference>
<feature type="coiled-coil region" evidence="7">
    <location>
        <begin position="180"/>
        <end position="207"/>
    </location>
</feature>
<evidence type="ECO:0000256" key="8">
    <source>
        <dbReference type="SAM" id="MobiDB-lite"/>
    </source>
</evidence>
<feature type="domain" description="BZIP" evidence="9">
    <location>
        <begin position="161"/>
        <end position="175"/>
    </location>
</feature>
<sequence length="227" mass="25978">MNLLSDFGAQTCLIGEVSDLEFLDLDFNLFDSSLDTLNIQPQQQSVINSYENSIDKIQTHDLTVESQLVQANVDFSQLDFELTDLNLFNLNTPGDNSSQDMLFIDLLNSPSIERTYSNINDVTNTEDEMTSMSSPFSSISDESNFETKPKIRKTRERTIDKKESNKMAAIRYRNKKLKEKDQLFTECEEYAKKIKDMRQKVADTQAEISFIKSLLVEALVLKSGLRK</sequence>
<feature type="compositionally biased region" description="Low complexity" evidence="8">
    <location>
        <begin position="131"/>
        <end position="142"/>
    </location>
</feature>
<feature type="region of interest" description="Disordered" evidence="8">
    <location>
        <begin position="127"/>
        <end position="147"/>
    </location>
</feature>
<evidence type="ECO:0000256" key="7">
    <source>
        <dbReference type="SAM" id="Coils"/>
    </source>
</evidence>
<gene>
    <name evidence="10" type="ORF">OXX778_LOCUS17374</name>
</gene>
<dbReference type="PANTHER" id="PTHR13044">
    <property type="entry name" value="ACTIVATING TRANSCRIPTION FACTOR ATF 4/5"/>
    <property type="match status" value="1"/>
</dbReference>
<evidence type="ECO:0000256" key="1">
    <source>
        <dbReference type="ARBA" id="ARBA00004123"/>
    </source>
</evidence>
<evidence type="ECO:0000256" key="2">
    <source>
        <dbReference type="ARBA" id="ARBA00007163"/>
    </source>
</evidence>
<keyword evidence="11" id="KW-1185">Reference proteome</keyword>
<dbReference type="Gene3D" id="1.20.5.170">
    <property type="match status" value="1"/>
</dbReference>
<evidence type="ECO:0000259" key="9">
    <source>
        <dbReference type="PROSITE" id="PS00036"/>
    </source>
</evidence>
<name>A0A814I9I7_9BILA</name>
<keyword evidence="5" id="KW-0804">Transcription</keyword>
<keyword evidence="4" id="KW-0238">DNA-binding</keyword>
<organism evidence="10 11">
    <name type="scientific">Brachionus calyciflorus</name>
    <dbReference type="NCBI Taxonomy" id="104777"/>
    <lineage>
        <taxon>Eukaryota</taxon>
        <taxon>Metazoa</taxon>
        <taxon>Spiralia</taxon>
        <taxon>Gnathifera</taxon>
        <taxon>Rotifera</taxon>
        <taxon>Eurotatoria</taxon>
        <taxon>Monogononta</taxon>
        <taxon>Pseudotrocha</taxon>
        <taxon>Ploima</taxon>
        <taxon>Brachionidae</taxon>
        <taxon>Brachionus</taxon>
    </lineage>
</organism>
<evidence type="ECO:0000256" key="5">
    <source>
        <dbReference type="ARBA" id="ARBA00023163"/>
    </source>
</evidence>
<dbReference type="GO" id="GO:0001228">
    <property type="term" value="F:DNA-binding transcription activator activity, RNA polymerase II-specific"/>
    <property type="evidence" value="ECO:0007669"/>
    <property type="project" value="TreeGrafter"/>
</dbReference>
<keyword evidence="6" id="KW-0539">Nucleus</keyword>
<evidence type="ECO:0000313" key="11">
    <source>
        <dbReference type="Proteomes" id="UP000663879"/>
    </source>
</evidence>
<keyword evidence="7" id="KW-0175">Coiled coil</keyword>
<dbReference type="InterPro" id="IPR004827">
    <property type="entry name" value="bZIP"/>
</dbReference>
<dbReference type="InterPro" id="IPR046347">
    <property type="entry name" value="bZIP_sf"/>
</dbReference>
<dbReference type="GO" id="GO:0005634">
    <property type="term" value="C:nucleus"/>
    <property type="evidence" value="ECO:0007669"/>
    <property type="project" value="UniProtKB-SubCell"/>
</dbReference>
<dbReference type="AlphaFoldDB" id="A0A814I9I7"/>
<evidence type="ECO:0000256" key="3">
    <source>
        <dbReference type="ARBA" id="ARBA00023015"/>
    </source>
</evidence>
<comment type="similarity">
    <text evidence="2">Belongs to the bZIP family.</text>
</comment>
<comment type="caution">
    <text evidence="10">The sequence shown here is derived from an EMBL/GenBank/DDBJ whole genome shotgun (WGS) entry which is preliminary data.</text>
</comment>
<evidence type="ECO:0000256" key="6">
    <source>
        <dbReference type="ARBA" id="ARBA00023242"/>
    </source>
</evidence>
<comment type="subcellular location">
    <subcellularLocation>
        <location evidence="1">Nucleus</location>
    </subcellularLocation>
</comment>
<keyword evidence="3" id="KW-0805">Transcription regulation</keyword>
<evidence type="ECO:0000313" key="10">
    <source>
        <dbReference type="EMBL" id="CAF1020874.1"/>
    </source>
</evidence>
<dbReference type="SMART" id="SM00338">
    <property type="entry name" value="BRLZ"/>
    <property type="match status" value="1"/>
</dbReference>
<dbReference type="Proteomes" id="UP000663879">
    <property type="component" value="Unassembled WGS sequence"/>
</dbReference>
<protein>
    <recommendedName>
        <fullName evidence="9">BZIP domain-containing protein</fullName>
    </recommendedName>
</protein>
<dbReference type="OrthoDB" id="5847285at2759"/>
<dbReference type="PROSITE" id="PS00036">
    <property type="entry name" value="BZIP_BASIC"/>
    <property type="match status" value="1"/>
</dbReference>
<dbReference type="GO" id="GO:0000977">
    <property type="term" value="F:RNA polymerase II transcription regulatory region sequence-specific DNA binding"/>
    <property type="evidence" value="ECO:0007669"/>
    <property type="project" value="TreeGrafter"/>
</dbReference>
<reference evidence="10" key="1">
    <citation type="submission" date="2021-02" db="EMBL/GenBank/DDBJ databases">
        <authorList>
            <person name="Nowell W R."/>
        </authorList>
    </citation>
    <scope>NUCLEOTIDE SEQUENCE</scope>
    <source>
        <strain evidence="10">Ploen Becks lab</strain>
    </source>
</reference>
<evidence type="ECO:0000256" key="4">
    <source>
        <dbReference type="ARBA" id="ARBA00023125"/>
    </source>
</evidence>
<dbReference type="PANTHER" id="PTHR13044:SF14">
    <property type="entry name" value="CRYPTOCEPHAL, ISOFORM A"/>
    <property type="match status" value="1"/>
</dbReference>
<dbReference type="EMBL" id="CAJNOC010004415">
    <property type="protein sequence ID" value="CAF1020874.1"/>
    <property type="molecule type" value="Genomic_DNA"/>
</dbReference>
<dbReference type="SUPFAM" id="SSF57959">
    <property type="entry name" value="Leucine zipper domain"/>
    <property type="match status" value="1"/>
</dbReference>